<dbReference type="Pfam" id="PF00561">
    <property type="entry name" value="Abhydrolase_1"/>
    <property type="match status" value="1"/>
</dbReference>
<dbReference type="PANTHER" id="PTHR43798">
    <property type="entry name" value="MONOACYLGLYCEROL LIPASE"/>
    <property type="match status" value="1"/>
</dbReference>
<sequence>MAAPVLKDHPIPWTSTIPANKDKPATLFVRERNGTKPNKPREPVLMLHGRSVPALAGFDLQYGKYSWADFLADAGYDVFVMDLQGSGRSTRPEMEDPRNVNPAQRPLLADHPGGVSGPVQYPFQLDNSQSNWDEVHKVVTYIKNLTGASKVDLIGWSAAAQQLGPYAIQHKENVKSLLLLAPIFPPNGRQSKPGTRWDAPVPLPQSEPASVFGFPMTLTSKTGFATAWDRDVKCHKQREEGMVEVVWKAIMENDTTGATWGPDVAGKPSGVMRVKNQYWWGWNSTTVPLDGILGSDVPVLIIYGDLDTTVNTPANLGLLHFSVPALYDAIPGAHKLMFRVACACHQIPWERQAMAVHRMSRQWLKDGTVEGLTKGSYFLDEDGVLTPMD</sequence>
<gene>
    <name evidence="3" type="ORF">RNB18_17800</name>
</gene>
<dbReference type="PANTHER" id="PTHR43798:SF33">
    <property type="entry name" value="HYDROLASE, PUTATIVE (AFU_ORTHOLOGUE AFUA_2G14860)-RELATED"/>
    <property type="match status" value="1"/>
</dbReference>
<dbReference type="GO" id="GO:0016787">
    <property type="term" value="F:hydrolase activity"/>
    <property type="evidence" value="ECO:0007669"/>
    <property type="project" value="UniProtKB-KW"/>
</dbReference>
<dbReference type="RefSeq" id="WP_311715049.1">
    <property type="nucleotide sequence ID" value="NZ_JAVREZ010000005.1"/>
</dbReference>
<comment type="caution">
    <text evidence="3">The sequence shown here is derived from an EMBL/GenBank/DDBJ whole genome shotgun (WGS) entry which is preliminary data.</text>
</comment>
<feature type="region of interest" description="Disordered" evidence="1">
    <location>
        <begin position="87"/>
        <end position="113"/>
    </location>
</feature>
<reference evidence="4" key="1">
    <citation type="submission" date="2023-07" db="EMBL/GenBank/DDBJ databases">
        <title>30 novel species of actinomycetes from the DSMZ collection.</title>
        <authorList>
            <person name="Nouioui I."/>
        </authorList>
    </citation>
    <scope>NUCLEOTIDE SEQUENCE [LARGE SCALE GENOMIC DNA]</scope>
    <source>
        <strain evidence="4">DSM 41640</strain>
    </source>
</reference>
<evidence type="ECO:0000313" key="3">
    <source>
        <dbReference type="EMBL" id="MDT0482021.1"/>
    </source>
</evidence>
<dbReference type="SUPFAM" id="SSF53474">
    <property type="entry name" value="alpha/beta-Hydrolases"/>
    <property type="match status" value="1"/>
</dbReference>
<feature type="domain" description="AB hydrolase-1" evidence="2">
    <location>
        <begin position="43"/>
        <end position="345"/>
    </location>
</feature>
<dbReference type="InterPro" id="IPR050266">
    <property type="entry name" value="AB_hydrolase_sf"/>
</dbReference>
<evidence type="ECO:0000256" key="1">
    <source>
        <dbReference type="SAM" id="MobiDB-lite"/>
    </source>
</evidence>
<keyword evidence="3" id="KW-0378">Hydrolase</keyword>
<evidence type="ECO:0000259" key="2">
    <source>
        <dbReference type="Pfam" id="PF00561"/>
    </source>
</evidence>
<protein>
    <submittedName>
        <fullName evidence="3">Alpha/beta fold hydrolase</fullName>
    </submittedName>
</protein>
<dbReference type="InterPro" id="IPR029058">
    <property type="entry name" value="AB_hydrolase_fold"/>
</dbReference>
<dbReference type="InterPro" id="IPR000073">
    <property type="entry name" value="AB_hydrolase_1"/>
</dbReference>
<keyword evidence="4" id="KW-1185">Reference proteome</keyword>
<dbReference type="EMBL" id="JAVREZ010000005">
    <property type="protein sequence ID" value="MDT0482021.1"/>
    <property type="molecule type" value="Genomic_DNA"/>
</dbReference>
<accession>A0ABU2V8Y3</accession>
<dbReference type="Proteomes" id="UP001183824">
    <property type="component" value="Unassembled WGS sequence"/>
</dbReference>
<organism evidence="3 4">
    <name type="scientific">Streptomyces doebereineriae</name>
    <dbReference type="NCBI Taxonomy" id="3075528"/>
    <lineage>
        <taxon>Bacteria</taxon>
        <taxon>Bacillati</taxon>
        <taxon>Actinomycetota</taxon>
        <taxon>Actinomycetes</taxon>
        <taxon>Kitasatosporales</taxon>
        <taxon>Streptomycetaceae</taxon>
        <taxon>Streptomyces</taxon>
    </lineage>
</organism>
<proteinExistence type="predicted"/>
<name>A0ABU2V8Y3_9ACTN</name>
<dbReference type="Gene3D" id="3.40.50.1820">
    <property type="entry name" value="alpha/beta hydrolase"/>
    <property type="match status" value="1"/>
</dbReference>
<evidence type="ECO:0000313" key="4">
    <source>
        <dbReference type="Proteomes" id="UP001183824"/>
    </source>
</evidence>